<evidence type="ECO:0000256" key="2">
    <source>
        <dbReference type="ARBA" id="ARBA00005184"/>
    </source>
</evidence>
<comment type="pathway">
    <text evidence="2 11">Glycan metabolism; pectin degradation; 2-dehydro-3-deoxy-D-gluconate from pectin: step 1/5.</text>
</comment>
<evidence type="ECO:0000313" key="13">
    <source>
        <dbReference type="EMBL" id="TKW48195.1"/>
    </source>
</evidence>
<comment type="catalytic activity">
    <reaction evidence="9 11">
        <text>[(1-&gt;4)-alpha-D-galacturonosyl methyl ester](n) + n H2O = [(1-&gt;4)-alpha-D-galacturonosyl](n) + n methanol + n H(+)</text>
        <dbReference type="Rhea" id="RHEA:22380"/>
        <dbReference type="Rhea" id="RHEA-COMP:14570"/>
        <dbReference type="Rhea" id="RHEA-COMP:14573"/>
        <dbReference type="ChEBI" id="CHEBI:15377"/>
        <dbReference type="ChEBI" id="CHEBI:15378"/>
        <dbReference type="ChEBI" id="CHEBI:17790"/>
        <dbReference type="ChEBI" id="CHEBI:140522"/>
        <dbReference type="ChEBI" id="CHEBI:140523"/>
        <dbReference type="EC" id="3.1.1.11"/>
    </reaction>
</comment>
<keyword evidence="7 11" id="KW-0378">Hydrolase</keyword>
<protein>
    <recommendedName>
        <fullName evidence="4 11">Pectinesterase</fullName>
        <ecNumber evidence="4 11">3.1.1.11</ecNumber>
    </recommendedName>
</protein>
<keyword evidence="5 11" id="KW-0964">Secreted</keyword>
<evidence type="ECO:0000256" key="4">
    <source>
        <dbReference type="ARBA" id="ARBA00013229"/>
    </source>
</evidence>
<evidence type="ECO:0000256" key="8">
    <source>
        <dbReference type="ARBA" id="ARBA00023085"/>
    </source>
</evidence>
<dbReference type="STRING" id="1306861.A0A4U6WZ78"/>
<dbReference type="InterPro" id="IPR000070">
    <property type="entry name" value="Pectinesterase_cat"/>
</dbReference>
<evidence type="ECO:0000256" key="6">
    <source>
        <dbReference type="ARBA" id="ARBA00022729"/>
    </source>
</evidence>
<dbReference type="GO" id="GO:0042545">
    <property type="term" value="P:cell wall modification"/>
    <property type="evidence" value="ECO:0007669"/>
    <property type="project" value="UniProtKB-UniRule"/>
</dbReference>
<comment type="subcellular location">
    <subcellularLocation>
        <location evidence="1 11">Secreted</location>
    </subcellularLocation>
</comment>
<name>A0A4U6WZ78_9PEZI</name>
<dbReference type="FunFam" id="2.160.20.10:FF:000014">
    <property type="entry name" value="Pectinesterase"/>
    <property type="match status" value="1"/>
</dbReference>
<dbReference type="Pfam" id="PF01095">
    <property type="entry name" value="Pectinesterase"/>
    <property type="match status" value="1"/>
</dbReference>
<dbReference type="GO" id="GO:0030599">
    <property type="term" value="F:pectinesterase activity"/>
    <property type="evidence" value="ECO:0007669"/>
    <property type="project" value="UniProtKB-UniRule"/>
</dbReference>
<feature type="chain" id="PRO_5021035481" description="Pectinesterase" evidence="11">
    <location>
        <begin position="18"/>
        <end position="331"/>
    </location>
</feature>
<sequence>MKSSILASLTFVAAALAASRTSAPSGCLTVKKSPGSGQYGTIQKAVDALSTTDAKAQCIFVDQGTYSEQVLVPARAAQLTVYGYTADTGGYAGNKVTITAKKSQADGLNNDESATLRVKAKNFRLYNVNVANAYGKGSQAVALSAYADSGYYACRFTGFQDTVLSQQGNQFYSRSLIVGATDFIFGQKAMSWFEKCDLRVVENSVGYITANGRQSATDKSYYVFNGCTVAAADGNTVKDGAYYLGRPWREFAQVVFQGTSMTGVVNSAGWKTWNTDDPRTGSVLFGEYKNTGIGSQGTRASFSKKLGAAVSISSILGSGYTKAGYFDASFL</sequence>
<feature type="domain" description="Pectinesterase catalytic" evidence="12">
    <location>
        <begin position="34"/>
        <end position="298"/>
    </location>
</feature>
<dbReference type="PANTHER" id="PTHR31321">
    <property type="entry name" value="ACYL-COA THIOESTER HYDROLASE YBHC-RELATED"/>
    <property type="match status" value="1"/>
</dbReference>
<feature type="active site" evidence="10">
    <location>
        <position position="182"/>
    </location>
</feature>
<evidence type="ECO:0000256" key="3">
    <source>
        <dbReference type="ARBA" id="ARBA00008891"/>
    </source>
</evidence>
<dbReference type="SUPFAM" id="SSF51126">
    <property type="entry name" value="Pectin lyase-like"/>
    <property type="match status" value="1"/>
</dbReference>
<comment type="similarity">
    <text evidence="3">Belongs to the pectinesterase family.</text>
</comment>
<evidence type="ECO:0000259" key="12">
    <source>
        <dbReference type="Pfam" id="PF01095"/>
    </source>
</evidence>
<evidence type="ECO:0000256" key="7">
    <source>
        <dbReference type="ARBA" id="ARBA00022801"/>
    </source>
</evidence>
<organism evidence="13 14">
    <name type="scientific">Colletotrichum tanaceti</name>
    <dbReference type="NCBI Taxonomy" id="1306861"/>
    <lineage>
        <taxon>Eukaryota</taxon>
        <taxon>Fungi</taxon>
        <taxon>Dikarya</taxon>
        <taxon>Ascomycota</taxon>
        <taxon>Pezizomycotina</taxon>
        <taxon>Sordariomycetes</taxon>
        <taxon>Hypocreomycetidae</taxon>
        <taxon>Glomerellales</taxon>
        <taxon>Glomerellaceae</taxon>
        <taxon>Colletotrichum</taxon>
        <taxon>Colletotrichum destructivum species complex</taxon>
    </lineage>
</organism>
<keyword evidence="8 11" id="KW-0063">Aspartyl esterase</keyword>
<evidence type="ECO:0000313" key="14">
    <source>
        <dbReference type="Proteomes" id="UP000310108"/>
    </source>
</evidence>
<dbReference type="Gene3D" id="2.160.20.10">
    <property type="entry name" value="Single-stranded right-handed beta-helix, Pectin lyase-like"/>
    <property type="match status" value="1"/>
</dbReference>
<dbReference type="InterPro" id="IPR012334">
    <property type="entry name" value="Pectin_lyas_fold"/>
</dbReference>
<evidence type="ECO:0000256" key="9">
    <source>
        <dbReference type="ARBA" id="ARBA00047928"/>
    </source>
</evidence>
<evidence type="ECO:0000256" key="1">
    <source>
        <dbReference type="ARBA" id="ARBA00004613"/>
    </source>
</evidence>
<gene>
    <name evidence="13" type="primary">pme1</name>
    <name evidence="13" type="ORF">CTA1_236</name>
</gene>
<dbReference type="EMBL" id="PJEX01001502">
    <property type="protein sequence ID" value="TKW48195.1"/>
    <property type="molecule type" value="Genomic_DNA"/>
</dbReference>
<proteinExistence type="inferred from homology"/>
<dbReference type="InterPro" id="IPR033131">
    <property type="entry name" value="Pectinesterase_Asp_AS"/>
</dbReference>
<dbReference type="PANTHER" id="PTHR31321:SF127">
    <property type="entry name" value="PECTINESTERASE"/>
    <property type="match status" value="1"/>
</dbReference>
<dbReference type="GO" id="GO:0005576">
    <property type="term" value="C:extracellular region"/>
    <property type="evidence" value="ECO:0007669"/>
    <property type="project" value="UniProtKB-SubCell"/>
</dbReference>
<keyword evidence="11" id="KW-0961">Cell wall biogenesis/degradation</keyword>
<dbReference type="PROSITE" id="PS00503">
    <property type="entry name" value="PECTINESTERASE_2"/>
    <property type="match status" value="1"/>
</dbReference>
<accession>A0A4U6WZ78</accession>
<evidence type="ECO:0000256" key="10">
    <source>
        <dbReference type="PROSITE-ProRule" id="PRU10040"/>
    </source>
</evidence>
<dbReference type="InterPro" id="IPR011050">
    <property type="entry name" value="Pectin_lyase_fold/virulence"/>
</dbReference>
<dbReference type="UniPathway" id="UPA00545">
    <property type="reaction ID" value="UER00823"/>
</dbReference>
<keyword evidence="14" id="KW-1185">Reference proteome</keyword>
<dbReference type="OrthoDB" id="2019149at2759"/>
<evidence type="ECO:0000256" key="11">
    <source>
        <dbReference type="RuleBase" id="RU000589"/>
    </source>
</evidence>
<dbReference type="EC" id="3.1.1.11" evidence="4 11"/>
<keyword evidence="6 11" id="KW-0732">Signal</keyword>
<evidence type="ECO:0000256" key="5">
    <source>
        <dbReference type="ARBA" id="ARBA00022525"/>
    </source>
</evidence>
<dbReference type="AlphaFoldDB" id="A0A4U6WZ78"/>
<reference evidence="13 14" key="1">
    <citation type="journal article" date="2019" name="PLoS ONE">
        <title>Comparative genome analysis indicates high evolutionary potential of pathogenicity genes in Colletotrichum tanaceti.</title>
        <authorList>
            <person name="Lelwala R.V."/>
            <person name="Korhonen P.K."/>
            <person name="Young N.D."/>
            <person name="Scott J.B."/>
            <person name="Ades P.A."/>
            <person name="Gasser R.B."/>
            <person name="Taylor P.W.J."/>
        </authorList>
    </citation>
    <scope>NUCLEOTIDE SEQUENCE [LARGE SCALE GENOMIC DNA]</scope>
    <source>
        <strain evidence="13">BRIP57314</strain>
    </source>
</reference>
<comment type="caution">
    <text evidence="13">The sequence shown here is derived from an EMBL/GenBank/DDBJ whole genome shotgun (WGS) entry which is preliminary data.</text>
</comment>
<dbReference type="GO" id="GO:0045490">
    <property type="term" value="P:pectin catabolic process"/>
    <property type="evidence" value="ECO:0007669"/>
    <property type="project" value="UniProtKB-UniRule"/>
</dbReference>
<comment type="function">
    <text evidence="11">Involved in maceration and soft-rotting of plant tissue.</text>
</comment>
<dbReference type="Proteomes" id="UP000310108">
    <property type="component" value="Unassembled WGS sequence"/>
</dbReference>
<feature type="signal peptide" evidence="11">
    <location>
        <begin position="1"/>
        <end position="17"/>
    </location>
</feature>